<evidence type="ECO:0000256" key="1">
    <source>
        <dbReference type="SAM" id="MobiDB-lite"/>
    </source>
</evidence>
<dbReference type="EMBL" id="JAENSR010000002">
    <property type="protein sequence ID" value="MBK3459334.1"/>
    <property type="molecule type" value="Genomic_DNA"/>
</dbReference>
<evidence type="ECO:0000313" key="3">
    <source>
        <dbReference type="EMBL" id="MBK3459334.1"/>
    </source>
</evidence>
<proteinExistence type="predicted"/>
<gene>
    <name evidence="3" type="ORF">JJD71_09685</name>
</gene>
<feature type="region of interest" description="Disordered" evidence="1">
    <location>
        <begin position="1242"/>
        <end position="1262"/>
    </location>
</feature>
<comment type="caution">
    <text evidence="3">The sequence shown here is derived from an EMBL/GenBank/DDBJ whole genome shotgun (WGS) entry which is preliminary data.</text>
</comment>
<feature type="region of interest" description="Disordered" evidence="1">
    <location>
        <begin position="728"/>
        <end position="755"/>
    </location>
</feature>
<protein>
    <recommendedName>
        <fullName evidence="2">Dermonecrotic toxin N-terminal domain-containing protein</fullName>
    </recommendedName>
</protein>
<name>A0ABS1GRR6_9PSED</name>
<dbReference type="Pfam" id="PF20178">
    <property type="entry name" value="ToxA_N"/>
    <property type="match status" value="1"/>
</dbReference>
<dbReference type="Proteomes" id="UP000620382">
    <property type="component" value="Unassembled WGS sequence"/>
</dbReference>
<keyword evidence="4" id="KW-1185">Reference proteome</keyword>
<sequence>MTDTPDVNLNDFGLSLLLPPANIEENLLLDATQRWQDCCKEMRELMAGTPSVRTVVNQMLLEHLQLDGERTALKFLPTQARGSSILSINEACLYMQQHPSLDTTQVPEGQLILPSNHRLSGYTVPMVLDELKGLDLEQAIKDAWTRHFLNNRAPDQPVSCRARATELYKIHFEASGEALLAQGAISAAALNPLFAIIDPLLAEPGAEKICTEQIVLMRPAADALVLPGAWVLTLDTDQPVSQLVYLPAHQPAWRTFAKRTDMERWLITHQQVLFSTANFEPLATIGYRLKTRPLQTGISDWLNLLADAQFREAIKPVPGVEIDNANMARLPVEAFDKQRQSHSLFAQAPELPARPPLEDAPFAQFGLLYASLPLSHRQARVQQQRSALDTLFGETTAAADRNAQVQRFKQQLDELRVHQQASAVAARLMLERRPSDVATLNTQFTALYNARVAGLRIEAQIQQALNQISVDELKLLEVVLDSPVAKDRLVEVAAYSMTLSVTEQTNATKKITESELNGPLVFTAVTALKPPPTSAASYLVYWPGAGGALQRFTSRHALEAALFNIAPQDDQLALMLKELTGNPFEHSLSLQQTEFEEHAAQLRSTYASPDDADTLAEHLKTLREETFEQLLVPEHSAREAAFLQIVEQNNSSHLAEKLPTWLGTQTEDQRELLKSRLKAYIPALKRAQALLDRSLAPRDEFVRLKIDSRLREDFSITQGFTVQLELPDSTTEARDPVEGGSGVGGTPFKMKTTPSLQRSKMSLDELALSNIDSSLGKRLHYMTLEVTADNTAELNSLKAGINGTYLVRMIRDLNLAKNYETRIYQAFRGTPQASTFQQDYRRECLTEPLRLMLKIQGQLAFMQNHITADDLNILEIAIDADTQADWAIGTQRIALLPATLVDDSDNNAYGTVTLSGVSFIQEKTSGTTLLYLPDAPDERCLRRFDSLELARKKLFDLCSLDSMVNYVASRALTGEPRSHVNRIDLAKTKNFDAIIGVGFPWPVTTSLAAHQLDAHMGRLIESNRNDARSNEDLADEKYALKSGFVFNGIKIALGFIPLIGTAVSLADATTSLYAAVDAFRKGDTHHGIDQLASVFECLVYAGMDALTFAAVPPARPATAKALILQHQLKHAWRPGFWRNLKSRQAKTSGHRFAGYEFDQPLEIGSLQPVHTGAYRHTLRHTSGEHFIADGGRYFKVKFDPTTHEMRLTAKGKHYSPVIALDQALEWNTYSALYGGRLTAYGGGSRRGRGASRAGASGPPAVNRQLPDAALQINMQRLELNNSVIKQFNELCSQVTQSDTKLKKYLNDHPTPNAVSAQKTRDSKALDIDLTKDIEDAKKMHTSFEDARQKQVRLSEFDIPEELNRTAYIVSDRLNRLLENASNRSLALTERLIASNRELKSSSLVPGRIAALLSEIRQCRLDHLDELNRIESSIKDMSTWTKRITVKKTRTEMAPLLDKWKRRFTDLRLASIRSGNLIQALTLRPSTISIEWVYLEHAVNHARRKLDRFGPLHMTLNEATITRVERNRILQNCIEVYEELSRDLIAWNDSSPDHFDQTFLPLLQNELKRLIQKAQRAIKKPASEPKSNATQAVFETEDGHLMIGIEKPAGQQSPRQFMVNDADGAVIEVWDNIAESNTFRLNTTQSRPAPPPPKLPTDVKAVVAEARARLEAVDALENKVRGYTTMEPINLEHMLGVAEATALETRASNVQSLDAGNPLVEQLRSRAAALKQSGEALRIQRSLESKTPTEGYLDYLIKKGRVLIRKKGTRQKLRDKRPDGQDDYLQEYEVYDATRQGKADKPIWYAHFHYVAPRSLFENFEKAHLKLFEQQYLGMKWQAAKVGAGATFADVKIWRGNIDKPLAKQHFEALN</sequence>
<evidence type="ECO:0000313" key="4">
    <source>
        <dbReference type="Proteomes" id="UP000620382"/>
    </source>
</evidence>
<organism evidence="3 4">
    <name type="scientific">Pseudomonas haemolytica</name>
    <dbReference type="NCBI Taxonomy" id="2600065"/>
    <lineage>
        <taxon>Bacteria</taxon>
        <taxon>Pseudomonadati</taxon>
        <taxon>Pseudomonadota</taxon>
        <taxon>Gammaproteobacteria</taxon>
        <taxon>Pseudomonadales</taxon>
        <taxon>Pseudomonadaceae</taxon>
        <taxon>Pseudomonas</taxon>
    </lineage>
</organism>
<evidence type="ECO:0000259" key="2">
    <source>
        <dbReference type="Pfam" id="PF20178"/>
    </source>
</evidence>
<feature type="domain" description="Dermonecrotic toxin N-terminal" evidence="2">
    <location>
        <begin position="738"/>
        <end position="970"/>
    </location>
</feature>
<accession>A0ABS1GRR6</accession>
<dbReference type="InterPro" id="IPR046673">
    <property type="entry name" value="ToxA_N"/>
</dbReference>
<reference evidence="3 4" key="1">
    <citation type="submission" date="2021-01" db="EMBL/GenBank/DDBJ databases">
        <title>Antibiotic resistance and phylogeny of Pseudomonas spp. isolated over three decades from chicken meat in the Norwegian food chain.</title>
        <authorList>
            <person name="Moen B."/>
        </authorList>
    </citation>
    <scope>NUCLEOTIDE SEQUENCE [LARGE SCALE GENOMIC DNA]</scope>
    <source>
        <strain evidence="3 4">MF6766</strain>
    </source>
</reference>